<keyword evidence="6" id="KW-1185">Reference proteome</keyword>
<dbReference type="PANTHER" id="PTHR22911">
    <property type="entry name" value="ACYL-MALONYL CONDENSING ENZYME-RELATED"/>
    <property type="match status" value="1"/>
</dbReference>
<keyword evidence="3" id="KW-0472">Membrane</keyword>
<proteinExistence type="inferred from homology"/>
<feature type="transmembrane region" description="Helical" evidence="3">
    <location>
        <begin position="99"/>
        <end position="117"/>
    </location>
</feature>
<feature type="transmembrane region" description="Helical" evidence="3">
    <location>
        <begin position="69"/>
        <end position="87"/>
    </location>
</feature>
<organism evidence="5 6">
    <name type="scientific">Salinibacillus kushneri</name>
    <dbReference type="NCBI Taxonomy" id="237682"/>
    <lineage>
        <taxon>Bacteria</taxon>
        <taxon>Bacillati</taxon>
        <taxon>Bacillota</taxon>
        <taxon>Bacilli</taxon>
        <taxon>Bacillales</taxon>
        <taxon>Bacillaceae</taxon>
        <taxon>Salinibacillus</taxon>
    </lineage>
</organism>
<dbReference type="STRING" id="237682.SAMN05421676_102473"/>
<evidence type="ECO:0000313" key="5">
    <source>
        <dbReference type="EMBL" id="SET06256.1"/>
    </source>
</evidence>
<dbReference type="SUPFAM" id="SSF103481">
    <property type="entry name" value="Multidrug resistance efflux transporter EmrE"/>
    <property type="match status" value="1"/>
</dbReference>
<evidence type="ECO:0000256" key="1">
    <source>
        <dbReference type="ARBA" id="ARBA00004127"/>
    </source>
</evidence>
<dbReference type="EMBL" id="FOHJ01000002">
    <property type="protein sequence ID" value="SET06256.1"/>
    <property type="molecule type" value="Genomic_DNA"/>
</dbReference>
<evidence type="ECO:0000256" key="3">
    <source>
        <dbReference type="SAM" id="Phobius"/>
    </source>
</evidence>
<gene>
    <name evidence="5" type="ORF">SAMN05421676_102473</name>
</gene>
<evidence type="ECO:0000259" key="4">
    <source>
        <dbReference type="Pfam" id="PF00892"/>
    </source>
</evidence>
<reference evidence="6" key="1">
    <citation type="submission" date="2016-10" db="EMBL/GenBank/DDBJ databases">
        <authorList>
            <person name="Varghese N."/>
            <person name="Submissions S."/>
        </authorList>
    </citation>
    <scope>NUCLEOTIDE SEQUENCE [LARGE SCALE GENOMIC DNA]</scope>
    <source>
        <strain evidence="6">CGMCC 1.3566</strain>
    </source>
</reference>
<evidence type="ECO:0000256" key="2">
    <source>
        <dbReference type="ARBA" id="ARBA00007362"/>
    </source>
</evidence>
<name>A0A1I0BH86_9BACI</name>
<sequence>MDKREITPYIAVTVGVLSVSTAAVFVKLADQAPASIIANYRLLFAVLIMAPYILLKRRHDFPYIYVKDWGLSILAGIFLAFHFILWFESLNYTSVASSVVFVTLQPIFAFFGTYLFFHERFTYGAIISMIITMTGSVIISWGDL</sequence>
<comment type="similarity">
    <text evidence="2">Belongs to the EamA transporter family.</text>
</comment>
<accession>A0A1I0BH86</accession>
<dbReference type="PANTHER" id="PTHR22911:SF76">
    <property type="entry name" value="EAMA DOMAIN-CONTAINING PROTEIN"/>
    <property type="match status" value="1"/>
</dbReference>
<evidence type="ECO:0000313" key="6">
    <source>
        <dbReference type="Proteomes" id="UP000199095"/>
    </source>
</evidence>
<comment type="subcellular location">
    <subcellularLocation>
        <location evidence="1">Endomembrane system</location>
        <topology evidence="1">Multi-pass membrane protein</topology>
    </subcellularLocation>
</comment>
<feature type="domain" description="EamA" evidence="4">
    <location>
        <begin position="9"/>
        <end position="140"/>
    </location>
</feature>
<dbReference type="AlphaFoldDB" id="A0A1I0BH86"/>
<protein>
    <submittedName>
        <fullName evidence="5">EamA-like transporter family protein</fullName>
    </submittedName>
</protein>
<feature type="transmembrane region" description="Helical" evidence="3">
    <location>
        <begin position="123"/>
        <end position="142"/>
    </location>
</feature>
<dbReference type="Pfam" id="PF00892">
    <property type="entry name" value="EamA"/>
    <property type="match status" value="1"/>
</dbReference>
<dbReference type="InterPro" id="IPR037185">
    <property type="entry name" value="EmrE-like"/>
</dbReference>
<keyword evidence="3" id="KW-0812">Transmembrane</keyword>
<dbReference type="Proteomes" id="UP000199095">
    <property type="component" value="Unassembled WGS sequence"/>
</dbReference>
<dbReference type="InterPro" id="IPR000620">
    <property type="entry name" value="EamA_dom"/>
</dbReference>
<keyword evidence="3" id="KW-1133">Transmembrane helix</keyword>
<feature type="transmembrane region" description="Helical" evidence="3">
    <location>
        <begin position="38"/>
        <end position="54"/>
    </location>
</feature>
<feature type="transmembrane region" description="Helical" evidence="3">
    <location>
        <begin position="6"/>
        <end position="26"/>
    </location>
</feature>
<dbReference type="GO" id="GO:0016020">
    <property type="term" value="C:membrane"/>
    <property type="evidence" value="ECO:0007669"/>
    <property type="project" value="InterPro"/>
</dbReference>